<dbReference type="PROSITE" id="PS01040">
    <property type="entry name" value="SBP_BACTERIAL_5"/>
    <property type="match status" value="1"/>
</dbReference>
<dbReference type="Gene3D" id="3.90.76.10">
    <property type="entry name" value="Dipeptide-binding Protein, Domain 1"/>
    <property type="match status" value="1"/>
</dbReference>
<keyword evidence="2" id="KW-0813">Transport</keyword>
<dbReference type="Gene3D" id="3.40.190.10">
    <property type="entry name" value="Periplasmic binding protein-like II"/>
    <property type="match status" value="1"/>
</dbReference>
<dbReference type="SUPFAM" id="SSF53850">
    <property type="entry name" value="Periplasmic binding protein-like II"/>
    <property type="match status" value="1"/>
</dbReference>
<evidence type="ECO:0000256" key="1">
    <source>
        <dbReference type="ARBA" id="ARBA00005695"/>
    </source>
</evidence>
<evidence type="ECO:0000256" key="2">
    <source>
        <dbReference type="ARBA" id="ARBA00022448"/>
    </source>
</evidence>
<dbReference type="Pfam" id="PF00496">
    <property type="entry name" value="SBP_bac_5"/>
    <property type="match status" value="1"/>
</dbReference>
<dbReference type="PANTHER" id="PTHR30290:SF9">
    <property type="entry name" value="OLIGOPEPTIDE-BINDING PROTEIN APPA"/>
    <property type="match status" value="1"/>
</dbReference>
<dbReference type="PROSITE" id="PS51257">
    <property type="entry name" value="PROKAR_LIPOPROTEIN"/>
    <property type="match status" value="1"/>
</dbReference>
<evidence type="ECO:0000313" key="5">
    <source>
        <dbReference type="EMBL" id="MBC2594815.1"/>
    </source>
</evidence>
<comment type="caution">
    <text evidence="5">The sequence shown here is derived from an EMBL/GenBank/DDBJ whole genome shotgun (WGS) entry which is preliminary data.</text>
</comment>
<dbReference type="CDD" id="cd08500">
    <property type="entry name" value="PBP2_NikA_DppA_OppA_like_4"/>
    <property type="match status" value="1"/>
</dbReference>
<organism evidence="5 6">
    <name type="scientific">Ruficoccus amylovorans</name>
    <dbReference type="NCBI Taxonomy" id="1804625"/>
    <lineage>
        <taxon>Bacteria</taxon>
        <taxon>Pseudomonadati</taxon>
        <taxon>Verrucomicrobiota</taxon>
        <taxon>Opitutia</taxon>
        <taxon>Puniceicoccales</taxon>
        <taxon>Cerasicoccaceae</taxon>
        <taxon>Ruficoccus</taxon>
    </lineage>
</organism>
<dbReference type="GO" id="GO:0030288">
    <property type="term" value="C:outer membrane-bounded periplasmic space"/>
    <property type="evidence" value="ECO:0007669"/>
    <property type="project" value="UniProtKB-ARBA"/>
</dbReference>
<dbReference type="PANTHER" id="PTHR30290">
    <property type="entry name" value="PERIPLASMIC BINDING COMPONENT OF ABC TRANSPORTER"/>
    <property type="match status" value="1"/>
</dbReference>
<dbReference type="Gene3D" id="3.10.105.10">
    <property type="entry name" value="Dipeptide-binding Protein, Domain 3"/>
    <property type="match status" value="1"/>
</dbReference>
<evidence type="ECO:0000259" key="4">
    <source>
        <dbReference type="Pfam" id="PF00496"/>
    </source>
</evidence>
<dbReference type="GO" id="GO:0043190">
    <property type="term" value="C:ATP-binding cassette (ABC) transporter complex"/>
    <property type="evidence" value="ECO:0007669"/>
    <property type="project" value="InterPro"/>
</dbReference>
<reference evidence="5 6" key="1">
    <citation type="submission" date="2020-07" db="EMBL/GenBank/DDBJ databases">
        <authorList>
            <person name="Feng X."/>
        </authorList>
    </citation>
    <scope>NUCLEOTIDE SEQUENCE [LARGE SCALE GENOMIC DNA]</scope>
    <source>
        <strain evidence="5 6">JCM31066</strain>
    </source>
</reference>
<dbReference type="GO" id="GO:1904680">
    <property type="term" value="F:peptide transmembrane transporter activity"/>
    <property type="evidence" value="ECO:0007669"/>
    <property type="project" value="TreeGrafter"/>
</dbReference>
<evidence type="ECO:0000313" key="6">
    <source>
        <dbReference type="Proteomes" id="UP000546464"/>
    </source>
</evidence>
<dbReference type="AlphaFoldDB" id="A0A842HE25"/>
<gene>
    <name evidence="5" type="ORF">H5P28_11145</name>
</gene>
<evidence type="ECO:0000256" key="3">
    <source>
        <dbReference type="ARBA" id="ARBA00022729"/>
    </source>
</evidence>
<dbReference type="EMBL" id="JACHVB010000034">
    <property type="protein sequence ID" value="MBC2594815.1"/>
    <property type="molecule type" value="Genomic_DNA"/>
</dbReference>
<dbReference type="RefSeq" id="WP_185675777.1">
    <property type="nucleotide sequence ID" value="NZ_JACHVB010000034.1"/>
</dbReference>
<comment type="similarity">
    <text evidence="1">Belongs to the bacterial solute-binding protein 5 family.</text>
</comment>
<dbReference type="GO" id="GO:0015833">
    <property type="term" value="P:peptide transport"/>
    <property type="evidence" value="ECO:0007669"/>
    <property type="project" value="TreeGrafter"/>
</dbReference>
<dbReference type="PIRSF" id="PIRSF002741">
    <property type="entry name" value="MppA"/>
    <property type="match status" value="1"/>
</dbReference>
<dbReference type="InterPro" id="IPR039424">
    <property type="entry name" value="SBP_5"/>
</dbReference>
<dbReference type="InterPro" id="IPR023765">
    <property type="entry name" value="SBP_5_CS"/>
</dbReference>
<dbReference type="InterPro" id="IPR030678">
    <property type="entry name" value="Peptide/Ni-bd"/>
</dbReference>
<protein>
    <submittedName>
        <fullName evidence="5">ABC transporter substrate-binding protein</fullName>
    </submittedName>
</protein>
<accession>A0A842HE25</accession>
<dbReference type="InterPro" id="IPR000914">
    <property type="entry name" value="SBP_5_dom"/>
</dbReference>
<feature type="domain" description="Solute-binding protein family 5" evidence="4">
    <location>
        <begin position="95"/>
        <end position="501"/>
    </location>
</feature>
<keyword evidence="3" id="KW-0732">Signal</keyword>
<sequence length="606" mass="68474">MFRSTLAGSIGLVAALLLASCGEPPKVERGQYPLPEGVETAQCEPGQYGGVFILTEVTEPKTFNFLVPSDAASSSAMGKFLVGLVGWDPVKTENIPALAESWEIGEDKKTYTFHLRRGISWSDGEPFSADDVIFTFDCIFAEERDPQTGQMRPRFPNRYIGQYTIGGERIRYRKIDQYTVEFYTPQLYSPFLNDIGFAPIIPKHKLYAAFKDGTLLEQWSTQTAIEHPEELVGLGPFKVFSYHPGERIVYEPNPHYWRADREGQRLPYIDFLVVKYMKDQNADVVLFATGQIDAAAISASDEAWVRKGEQAHDFTLYERGPTPQVSFFWFNLKPGTDKNGVPYVPPYKMAWFQDKRFRQAIMYAYNREGIARGVYFGRAAPLDSIISQGNPKWHNPDVPKYRYNPDKARELLREAGFDWNEAGELFGPGGHRVEIELLLYDSSPRMSEMATTLKENLAGIGIALRINYVDFAVVIQKIDNTYDYEMSAIGWGSSAGASDPSGSKALFASDGIYHIWNAEQETPATDWEARIDELVTAQERTFDEAERVKIFGEIQAILAEEVPLLYLVTPYSYSGIKNKWNNVVVPPSGSLVWNLDELWTEEAIDE</sequence>
<name>A0A842HE25_9BACT</name>
<dbReference type="Proteomes" id="UP000546464">
    <property type="component" value="Unassembled WGS sequence"/>
</dbReference>
<proteinExistence type="inferred from homology"/>
<keyword evidence="6" id="KW-1185">Reference proteome</keyword>